<feature type="compositionally biased region" description="Basic and acidic residues" evidence="1">
    <location>
        <begin position="12"/>
        <end position="26"/>
    </location>
</feature>
<keyword evidence="3" id="KW-1185">Reference proteome</keyword>
<protein>
    <submittedName>
        <fullName evidence="2">Uncharacterized protein</fullName>
    </submittedName>
</protein>
<organism evidence="2 3">
    <name type="scientific">Vigna mungo</name>
    <name type="common">Black gram</name>
    <name type="synonym">Phaseolus mungo</name>
    <dbReference type="NCBI Taxonomy" id="3915"/>
    <lineage>
        <taxon>Eukaryota</taxon>
        <taxon>Viridiplantae</taxon>
        <taxon>Streptophyta</taxon>
        <taxon>Embryophyta</taxon>
        <taxon>Tracheophyta</taxon>
        <taxon>Spermatophyta</taxon>
        <taxon>Magnoliopsida</taxon>
        <taxon>eudicotyledons</taxon>
        <taxon>Gunneridae</taxon>
        <taxon>Pentapetalae</taxon>
        <taxon>rosids</taxon>
        <taxon>fabids</taxon>
        <taxon>Fabales</taxon>
        <taxon>Fabaceae</taxon>
        <taxon>Papilionoideae</taxon>
        <taxon>50 kb inversion clade</taxon>
        <taxon>NPAAA clade</taxon>
        <taxon>indigoferoid/millettioid clade</taxon>
        <taxon>Phaseoleae</taxon>
        <taxon>Vigna</taxon>
    </lineage>
</organism>
<name>A0AAQ3NEW6_VIGMU</name>
<evidence type="ECO:0000256" key="1">
    <source>
        <dbReference type="SAM" id="MobiDB-lite"/>
    </source>
</evidence>
<dbReference type="AlphaFoldDB" id="A0AAQ3NEW6"/>
<evidence type="ECO:0000313" key="3">
    <source>
        <dbReference type="Proteomes" id="UP001374535"/>
    </source>
</evidence>
<sequence length="112" mass="12711">MRRFATQKRSNARSEENHPSLRWNHEPRRMLGAQESSVHINLENSFEIFLIGFYYGSVRVSRDAGIIEHYVEFSVFGYGDFHHVFDVRVACYVAVKVVNGSVGAEGFAEGVA</sequence>
<proteinExistence type="predicted"/>
<gene>
    <name evidence="2" type="ORF">V8G54_020769</name>
</gene>
<dbReference type="EMBL" id="CP144695">
    <property type="protein sequence ID" value="WVZ07423.1"/>
    <property type="molecule type" value="Genomic_DNA"/>
</dbReference>
<accession>A0AAQ3NEW6</accession>
<evidence type="ECO:0000313" key="2">
    <source>
        <dbReference type="EMBL" id="WVZ07423.1"/>
    </source>
</evidence>
<feature type="region of interest" description="Disordered" evidence="1">
    <location>
        <begin position="1"/>
        <end position="26"/>
    </location>
</feature>
<reference evidence="2 3" key="1">
    <citation type="journal article" date="2023" name="Life. Sci Alliance">
        <title>Evolutionary insights into 3D genome organization and epigenetic landscape of Vigna mungo.</title>
        <authorList>
            <person name="Junaid A."/>
            <person name="Singh B."/>
            <person name="Bhatia S."/>
        </authorList>
    </citation>
    <scope>NUCLEOTIDE SEQUENCE [LARGE SCALE GENOMIC DNA]</scope>
    <source>
        <strain evidence="2">Urdbean</strain>
    </source>
</reference>
<dbReference type="Proteomes" id="UP001374535">
    <property type="component" value="Chromosome 6"/>
</dbReference>